<name>A0A9P8HVL8_9PEZI</name>
<sequence>MAQPNFAIVSQLSEQLPPCEDLPAVNGVVAILERLREIMTSIAAPTNSITNEVEGLRLEIRARDVNPFTRLQKSRVSSRIQAPDPLVSPMDGTAIPIPDFPAPVTALSPLSVLG</sequence>
<evidence type="ECO:0000313" key="2">
    <source>
        <dbReference type="Proteomes" id="UP000698800"/>
    </source>
</evidence>
<organism evidence="1 2">
    <name type="scientific">Glutinoglossum americanum</name>
    <dbReference type="NCBI Taxonomy" id="1670608"/>
    <lineage>
        <taxon>Eukaryota</taxon>
        <taxon>Fungi</taxon>
        <taxon>Dikarya</taxon>
        <taxon>Ascomycota</taxon>
        <taxon>Pezizomycotina</taxon>
        <taxon>Geoglossomycetes</taxon>
        <taxon>Geoglossales</taxon>
        <taxon>Geoglossaceae</taxon>
        <taxon>Glutinoglossum</taxon>
    </lineage>
</organism>
<comment type="caution">
    <text evidence="1">The sequence shown here is derived from an EMBL/GenBank/DDBJ whole genome shotgun (WGS) entry which is preliminary data.</text>
</comment>
<dbReference type="OrthoDB" id="3641511at2759"/>
<dbReference type="Proteomes" id="UP000698800">
    <property type="component" value="Unassembled WGS sequence"/>
</dbReference>
<reference evidence="1" key="1">
    <citation type="submission" date="2021-03" db="EMBL/GenBank/DDBJ databases">
        <title>Comparative genomics and phylogenomic investigation of the class Geoglossomycetes provide insights into ecological specialization and systematics.</title>
        <authorList>
            <person name="Melie T."/>
            <person name="Pirro S."/>
            <person name="Miller A.N."/>
            <person name="Quandt A."/>
        </authorList>
    </citation>
    <scope>NUCLEOTIDE SEQUENCE</scope>
    <source>
        <strain evidence="1">GBOQ0MN5Z8</strain>
    </source>
</reference>
<proteinExistence type="predicted"/>
<gene>
    <name evidence="1" type="ORF">FGG08_004881</name>
</gene>
<dbReference type="AlphaFoldDB" id="A0A9P8HVL8"/>
<protein>
    <submittedName>
        <fullName evidence="1">Uncharacterized protein</fullName>
    </submittedName>
</protein>
<evidence type="ECO:0000313" key="1">
    <source>
        <dbReference type="EMBL" id="KAH0538548.1"/>
    </source>
</evidence>
<keyword evidence="2" id="KW-1185">Reference proteome</keyword>
<accession>A0A9P8HVL8</accession>
<dbReference type="EMBL" id="JAGHQL010000105">
    <property type="protein sequence ID" value="KAH0538548.1"/>
    <property type="molecule type" value="Genomic_DNA"/>
</dbReference>